<evidence type="ECO:0000313" key="4">
    <source>
        <dbReference type="Proteomes" id="UP000319353"/>
    </source>
</evidence>
<dbReference type="Proteomes" id="UP000319353">
    <property type="component" value="Unassembled WGS sequence"/>
</dbReference>
<evidence type="ECO:0000256" key="1">
    <source>
        <dbReference type="ARBA" id="ARBA00022729"/>
    </source>
</evidence>
<evidence type="ECO:0000259" key="2">
    <source>
        <dbReference type="Pfam" id="PF02608"/>
    </source>
</evidence>
<dbReference type="PANTHER" id="PTHR43208">
    <property type="entry name" value="ABC TRANSPORTER SUBSTRATE-BINDING PROTEIN"/>
    <property type="match status" value="1"/>
</dbReference>
<dbReference type="InterPro" id="IPR052910">
    <property type="entry name" value="ABC-Purine-Binding"/>
</dbReference>
<protein>
    <submittedName>
        <fullName evidence="3">BMP family ABC transporter substrate-binding protein</fullName>
    </submittedName>
</protein>
<dbReference type="PANTHER" id="PTHR43208:SF1">
    <property type="entry name" value="ABC TRANSPORTER SUBSTRATE-BINDING PROTEIN"/>
    <property type="match status" value="1"/>
</dbReference>
<proteinExistence type="predicted"/>
<feature type="domain" description="ABC transporter substrate-binding protein PnrA-like" evidence="2">
    <location>
        <begin position="42"/>
        <end position="300"/>
    </location>
</feature>
<evidence type="ECO:0000313" key="3">
    <source>
        <dbReference type="EMBL" id="TMJ06308.1"/>
    </source>
</evidence>
<dbReference type="EMBL" id="VBAL01000017">
    <property type="protein sequence ID" value="TMJ06308.1"/>
    <property type="molecule type" value="Genomic_DNA"/>
</dbReference>
<dbReference type="AlphaFoldDB" id="A0A537LE69"/>
<keyword evidence="1" id="KW-0732">Signal</keyword>
<sequence length="370" mass="39911">MRHRGPHLLGVLLVLVISLALVVITMAGATQRTTAAPPKLIVGILHIGSVTDGGYNQAHAEGIRYMQRTLPQVEVIEVENIPEGADAERVMESMVQRGARLIIAASFGYLDPALNVAKRHPDVKFEHPSGYKLAPNLGTYWANTQDGFYLMGMAAGKMTKTHKAGFVVALPVSFFLANVNAFHLGARSVDPQFETRVVFTGTFLDPGKEATAANALLDQGADVMAMIVDSPITVVQVAERRGAYSVGYHYVGVQKFAPKGWISGLAFNWGPLYVRFARAVMDGTWKSESIYGSVASDYLIIAPFGTAVPASVVRQVSASKQAMIGGQLRVFAGPIKDNRGVVRVAEGQILTDQDFGRMDWLAEGVVGQPR</sequence>
<accession>A0A537LE69</accession>
<dbReference type="InterPro" id="IPR003760">
    <property type="entry name" value="PnrA-like"/>
</dbReference>
<dbReference type="GO" id="GO:0005886">
    <property type="term" value="C:plasma membrane"/>
    <property type="evidence" value="ECO:0007669"/>
    <property type="project" value="InterPro"/>
</dbReference>
<comment type="caution">
    <text evidence="3">The sequence shown here is derived from an EMBL/GenBank/DDBJ whole genome shotgun (WGS) entry which is preliminary data.</text>
</comment>
<dbReference type="Pfam" id="PF02608">
    <property type="entry name" value="Bmp"/>
    <property type="match status" value="1"/>
</dbReference>
<dbReference type="CDD" id="cd19963">
    <property type="entry name" value="PBP1_BMP-like"/>
    <property type="match status" value="1"/>
</dbReference>
<organism evidence="3 4">
    <name type="scientific">Candidatus Segetimicrobium genomatis</name>
    <dbReference type="NCBI Taxonomy" id="2569760"/>
    <lineage>
        <taxon>Bacteria</taxon>
        <taxon>Bacillati</taxon>
        <taxon>Candidatus Sysuimicrobiota</taxon>
        <taxon>Candidatus Sysuimicrobiia</taxon>
        <taxon>Candidatus Sysuimicrobiales</taxon>
        <taxon>Candidatus Segetimicrobiaceae</taxon>
        <taxon>Candidatus Segetimicrobium</taxon>
    </lineage>
</organism>
<name>A0A537LE69_9BACT</name>
<reference evidence="3 4" key="1">
    <citation type="journal article" date="2019" name="Nat. Microbiol.">
        <title>Mediterranean grassland soil C-N compound turnover is dependent on rainfall and depth, and is mediated by genomically divergent microorganisms.</title>
        <authorList>
            <person name="Diamond S."/>
            <person name="Andeer P.F."/>
            <person name="Li Z."/>
            <person name="Crits-Christoph A."/>
            <person name="Burstein D."/>
            <person name="Anantharaman K."/>
            <person name="Lane K.R."/>
            <person name="Thomas B.C."/>
            <person name="Pan C."/>
            <person name="Northen T.R."/>
            <person name="Banfield J.F."/>
        </authorList>
    </citation>
    <scope>NUCLEOTIDE SEQUENCE [LARGE SCALE GENOMIC DNA]</scope>
    <source>
        <strain evidence="3">NP_4</strain>
    </source>
</reference>
<dbReference type="Gene3D" id="3.40.50.2300">
    <property type="match status" value="2"/>
</dbReference>
<gene>
    <name evidence="3" type="ORF">E6H01_02070</name>
</gene>